<comment type="subunit">
    <text evidence="6">Monomer.</text>
</comment>
<dbReference type="InterPro" id="IPR006074">
    <property type="entry name" value="GTP1-OBG_CS"/>
</dbReference>
<feature type="domain" description="Obg" evidence="8">
    <location>
        <begin position="2"/>
        <end position="160"/>
    </location>
</feature>
<feature type="binding site" evidence="6">
    <location>
        <begin position="280"/>
        <end position="283"/>
    </location>
    <ligand>
        <name>GTP</name>
        <dbReference type="ChEBI" id="CHEBI:37565"/>
    </ligand>
</feature>
<name>A0ABU9UE04_9SPIR</name>
<evidence type="ECO:0000256" key="4">
    <source>
        <dbReference type="ARBA" id="ARBA00022842"/>
    </source>
</evidence>
<keyword evidence="5 6" id="KW-0342">GTP-binding</keyword>
<dbReference type="InterPro" id="IPR005225">
    <property type="entry name" value="Small_GTP-bd"/>
</dbReference>
<dbReference type="Gene3D" id="2.70.210.12">
    <property type="entry name" value="GTP1/OBG domain"/>
    <property type="match status" value="1"/>
</dbReference>
<feature type="binding site" evidence="6">
    <location>
        <position position="174"/>
    </location>
    <ligand>
        <name>Mg(2+)</name>
        <dbReference type="ChEBI" id="CHEBI:18420"/>
    </ligand>
</feature>
<dbReference type="Gene3D" id="3.40.50.300">
    <property type="entry name" value="P-loop containing nucleotide triphosphate hydrolases"/>
    <property type="match status" value="1"/>
</dbReference>
<feature type="binding site" evidence="6">
    <location>
        <begin position="307"/>
        <end position="309"/>
    </location>
    <ligand>
        <name>GTP</name>
        <dbReference type="ChEBI" id="CHEBI:37565"/>
    </ligand>
</feature>
<dbReference type="NCBIfam" id="NF008956">
    <property type="entry name" value="PRK12299.1"/>
    <property type="match status" value="1"/>
</dbReference>
<dbReference type="Pfam" id="PF01018">
    <property type="entry name" value="GTP1_OBG"/>
    <property type="match status" value="1"/>
</dbReference>
<feature type="binding site" evidence="6">
    <location>
        <begin position="167"/>
        <end position="174"/>
    </location>
    <ligand>
        <name>GTP</name>
        <dbReference type="ChEBI" id="CHEBI:37565"/>
    </ligand>
</feature>
<keyword evidence="6" id="KW-0378">Hydrolase</keyword>
<dbReference type="SUPFAM" id="SSF52540">
    <property type="entry name" value="P-loop containing nucleoside triphosphate hydrolases"/>
    <property type="match status" value="1"/>
</dbReference>
<sequence>MEKFVDEVVIELSSGKGGDGSVSFRREKYIPKGGPDGGDGGDGGSVVFVIKENLKTLLHLSHKPFLRAKNGEPGKGKKMHGKKGEDLIIEVPPGTVIRDADTGELIKDLSDISEPWTFLKGGKGGKGNVHYKSSVRQVPRYAQPGKPGITKRVVIELRLIADIGLVGFPNAGKSTLLSVLTNAHPRIAPYPFTTKIPNLGVLYVNDFELILADIPGIIEGASHGAGLGHKFLKHISRTSCIAYMIDLSDDNYRDALDILKSELVSYGYGLEDKPYIIIGTKLDMPDTADRLEELKKMNPDDTVIGISSVKREGLDTLIKNFYAMYMSARTPEDG</sequence>
<dbReference type="PANTHER" id="PTHR11702">
    <property type="entry name" value="DEVELOPMENTALLY REGULATED GTP-BINDING PROTEIN-RELATED"/>
    <property type="match status" value="1"/>
</dbReference>
<dbReference type="Proteomes" id="UP001466331">
    <property type="component" value="Unassembled WGS sequence"/>
</dbReference>
<evidence type="ECO:0000256" key="2">
    <source>
        <dbReference type="ARBA" id="ARBA00022723"/>
    </source>
</evidence>
<feature type="binding site" evidence="6">
    <location>
        <position position="194"/>
    </location>
    <ligand>
        <name>Mg(2+)</name>
        <dbReference type="ChEBI" id="CHEBI:18420"/>
    </ligand>
</feature>
<dbReference type="SUPFAM" id="SSF82051">
    <property type="entry name" value="Obg GTP-binding protein N-terminal domain"/>
    <property type="match status" value="1"/>
</dbReference>
<evidence type="ECO:0000256" key="1">
    <source>
        <dbReference type="ARBA" id="ARBA00007699"/>
    </source>
</evidence>
<dbReference type="PROSITE" id="PS51710">
    <property type="entry name" value="G_OBG"/>
    <property type="match status" value="1"/>
</dbReference>
<dbReference type="CDD" id="cd01898">
    <property type="entry name" value="Obg"/>
    <property type="match status" value="1"/>
</dbReference>
<dbReference type="NCBIfam" id="TIGR00231">
    <property type="entry name" value="small_GTP"/>
    <property type="match status" value="1"/>
</dbReference>
<evidence type="ECO:0000256" key="5">
    <source>
        <dbReference type="ARBA" id="ARBA00023134"/>
    </source>
</evidence>
<feature type="binding site" evidence="6">
    <location>
        <begin position="192"/>
        <end position="196"/>
    </location>
    <ligand>
        <name>GTP</name>
        <dbReference type="ChEBI" id="CHEBI:37565"/>
    </ligand>
</feature>
<keyword evidence="2 6" id="KW-0479">Metal-binding</keyword>
<evidence type="ECO:0000256" key="6">
    <source>
        <dbReference type="HAMAP-Rule" id="MF_01454"/>
    </source>
</evidence>
<dbReference type="PROSITE" id="PS51883">
    <property type="entry name" value="OBG"/>
    <property type="match status" value="1"/>
</dbReference>
<keyword evidence="6" id="KW-0963">Cytoplasm</keyword>
<dbReference type="EMBL" id="JBCHKQ010000007">
    <property type="protein sequence ID" value="MEM5948907.1"/>
    <property type="molecule type" value="Genomic_DNA"/>
</dbReference>
<dbReference type="InterPro" id="IPR031167">
    <property type="entry name" value="G_OBG"/>
</dbReference>
<dbReference type="NCBIfam" id="TIGR02729">
    <property type="entry name" value="Obg_CgtA"/>
    <property type="match status" value="1"/>
</dbReference>
<proteinExistence type="inferred from homology"/>
<reference evidence="9 10" key="1">
    <citation type="submission" date="2024-03" db="EMBL/GenBank/DDBJ databases">
        <title>Ignisphaera cupida sp. nov., a hyperthermophilic hydrolytic archaeon from a hot spring of Kamchatka, and proposal of Ignisphaeraceae fam. nov.</title>
        <authorList>
            <person name="Podosokorskaya O.A."/>
            <person name="Elcheninov A.G."/>
            <person name="Maltseva A.I."/>
            <person name="Zayulina K.S."/>
            <person name="Novikov A."/>
            <person name="Merkel A.Y."/>
        </authorList>
    </citation>
    <scope>NUCLEOTIDE SEQUENCE [LARGE SCALE GENOMIC DNA]</scope>
    <source>
        <strain evidence="9 10">38H-sp</strain>
    </source>
</reference>
<comment type="similarity">
    <text evidence="1 6">Belongs to the TRAFAC class OBG-HflX-like GTPase superfamily. OBG GTPase family.</text>
</comment>
<dbReference type="HAMAP" id="MF_01454">
    <property type="entry name" value="GTPase_Obg"/>
    <property type="match status" value="1"/>
</dbReference>
<dbReference type="PANTHER" id="PTHR11702:SF31">
    <property type="entry name" value="MITOCHONDRIAL RIBOSOME-ASSOCIATED GTPASE 2"/>
    <property type="match status" value="1"/>
</dbReference>
<dbReference type="EC" id="3.6.5.-" evidence="6"/>
<dbReference type="InterPro" id="IPR045086">
    <property type="entry name" value="OBG_GTPase"/>
</dbReference>
<comment type="function">
    <text evidence="6">An essential GTPase which binds GTP, GDP and possibly (p)ppGpp with moderate affinity, with high nucleotide exchange rates and a fairly low GTP hydrolysis rate. Plays a role in control of the cell cycle, stress response, ribosome biogenesis and in those bacteria that undergo differentiation, in morphogenesis control.</text>
</comment>
<comment type="cofactor">
    <cofactor evidence="6">
        <name>Mg(2+)</name>
        <dbReference type="ChEBI" id="CHEBI:18420"/>
    </cofactor>
</comment>
<dbReference type="PRINTS" id="PR00326">
    <property type="entry name" value="GTP1OBG"/>
</dbReference>
<dbReference type="PROSITE" id="PS00905">
    <property type="entry name" value="GTP1_OBG"/>
    <property type="match status" value="1"/>
</dbReference>
<comment type="caution">
    <text evidence="9">The sequence shown here is derived from an EMBL/GenBank/DDBJ whole genome shotgun (WGS) entry which is preliminary data.</text>
</comment>
<dbReference type="Pfam" id="PF01926">
    <property type="entry name" value="MMR_HSR1"/>
    <property type="match status" value="1"/>
</dbReference>
<dbReference type="InterPro" id="IPR006073">
    <property type="entry name" value="GTP-bd"/>
</dbReference>
<dbReference type="InterPro" id="IPR014100">
    <property type="entry name" value="GTP-bd_Obg/CgtA"/>
</dbReference>
<dbReference type="PIRSF" id="PIRSF002401">
    <property type="entry name" value="GTP_bd_Obg/CgtA"/>
    <property type="match status" value="1"/>
</dbReference>
<feature type="domain" description="OBG-type G" evidence="7">
    <location>
        <begin position="161"/>
        <end position="326"/>
    </location>
</feature>
<dbReference type="InterPro" id="IPR027417">
    <property type="entry name" value="P-loop_NTPase"/>
</dbReference>
<feature type="binding site" evidence="6">
    <location>
        <begin position="213"/>
        <end position="216"/>
    </location>
    <ligand>
        <name>GTP</name>
        <dbReference type="ChEBI" id="CHEBI:37565"/>
    </ligand>
</feature>
<evidence type="ECO:0000256" key="3">
    <source>
        <dbReference type="ARBA" id="ARBA00022741"/>
    </source>
</evidence>
<keyword evidence="10" id="KW-1185">Reference proteome</keyword>
<gene>
    <name evidence="9" type="primary">obgE</name>
    <name evidence="6" type="synonym">obg</name>
    <name evidence="9" type="ORF">WKV44_10180</name>
</gene>
<evidence type="ECO:0000313" key="10">
    <source>
        <dbReference type="Proteomes" id="UP001466331"/>
    </source>
</evidence>
<accession>A0ABU9UE04</accession>
<dbReference type="InterPro" id="IPR036726">
    <property type="entry name" value="GTP1_OBG_dom_sf"/>
</dbReference>
<keyword evidence="3 6" id="KW-0547">Nucleotide-binding</keyword>
<comment type="subcellular location">
    <subcellularLocation>
        <location evidence="6">Cytoplasm</location>
    </subcellularLocation>
</comment>
<evidence type="ECO:0000259" key="8">
    <source>
        <dbReference type="PROSITE" id="PS51883"/>
    </source>
</evidence>
<dbReference type="RefSeq" id="WP_420070359.1">
    <property type="nucleotide sequence ID" value="NZ_JBCHKQ010000007.1"/>
</dbReference>
<evidence type="ECO:0000313" key="9">
    <source>
        <dbReference type="EMBL" id="MEM5948907.1"/>
    </source>
</evidence>
<evidence type="ECO:0000259" key="7">
    <source>
        <dbReference type="PROSITE" id="PS51710"/>
    </source>
</evidence>
<keyword evidence="4 6" id="KW-0460">Magnesium</keyword>
<organism evidence="9 10">
    <name type="scientific">Rarispira pelagica</name>
    <dbReference type="NCBI Taxonomy" id="3141764"/>
    <lineage>
        <taxon>Bacteria</taxon>
        <taxon>Pseudomonadati</taxon>
        <taxon>Spirochaetota</taxon>
        <taxon>Spirochaetia</taxon>
        <taxon>Winmispirales</taxon>
        <taxon>Winmispiraceae</taxon>
        <taxon>Rarispira</taxon>
    </lineage>
</organism>
<protein>
    <recommendedName>
        <fullName evidence="6">GTPase Obg</fullName>
        <ecNumber evidence="6">3.6.5.-</ecNumber>
    </recommendedName>
    <alternativeName>
        <fullName evidence="6">GTP-binding protein Obg</fullName>
    </alternativeName>
</protein>
<dbReference type="NCBIfam" id="NF008955">
    <property type="entry name" value="PRK12297.1"/>
    <property type="match status" value="1"/>
</dbReference>
<dbReference type="InterPro" id="IPR006169">
    <property type="entry name" value="GTP1_OBG_dom"/>
</dbReference>